<comment type="similarity">
    <text evidence="7">Belongs to the DNA polymerase HolA subunit family.</text>
</comment>
<comment type="catalytic activity">
    <reaction evidence="8">
        <text>DNA(n) + a 2'-deoxyribonucleoside 5'-triphosphate = DNA(n+1) + diphosphate</text>
        <dbReference type="Rhea" id="RHEA:22508"/>
        <dbReference type="Rhea" id="RHEA-COMP:17339"/>
        <dbReference type="Rhea" id="RHEA-COMP:17340"/>
        <dbReference type="ChEBI" id="CHEBI:33019"/>
        <dbReference type="ChEBI" id="CHEBI:61560"/>
        <dbReference type="ChEBI" id="CHEBI:173112"/>
        <dbReference type="EC" id="2.7.7.7"/>
    </reaction>
</comment>
<dbReference type="GO" id="GO:0003887">
    <property type="term" value="F:DNA-directed DNA polymerase activity"/>
    <property type="evidence" value="ECO:0007669"/>
    <property type="project" value="UniProtKB-KW"/>
</dbReference>
<evidence type="ECO:0000256" key="6">
    <source>
        <dbReference type="ARBA" id="ARBA00022932"/>
    </source>
</evidence>
<dbReference type="GO" id="GO:0006261">
    <property type="term" value="P:DNA-templated DNA replication"/>
    <property type="evidence" value="ECO:0007669"/>
    <property type="project" value="TreeGrafter"/>
</dbReference>
<accession>A0A1C2DEK3</accession>
<dbReference type="GO" id="GO:0009360">
    <property type="term" value="C:DNA polymerase III complex"/>
    <property type="evidence" value="ECO:0007669"/>
    <property type="project" value="InterPro"/>
</dbReference>
<dbReference type="Pfam" id="PF06144">
    <property type="entry name" value="DNA_pol3_delta"/>
    <property type="match status" value="1"/>
</dbReference>
<gene>
    <name evidence="10" type="ORF">QV13_26595</name>
</gene>
<evidence type="ECO:0000313" key="10">
    <source>
        <dbReference type="EMBL" id="OCX13105.1"/>
    </source>
</evidence>
<evidence type="ECO:0000313" key="11">
    <source>
        <dbReference type="Proteomes" id="UP000094412"/>
    </source>
</evidence>
<dbReference type="InterPro" id="IPR005790">
    <property type="entry name" value="DNA_polIII_delta"/>
</dbReference>
<dbReference type="GO" id="GO:0003677">
    <property type="term" value="F:DNA binding"/>
    <property type="evidence" value="ECO:0007669"/>
    <property type="project" value="InterPro"/>
</dbReference>
<keyword evidence="4" id="KW-0548">Nucleotidyltransferase</keyword>
<evidence type="ECO:0000256" key="5">
    <source>
        <dbReference type="ARBA" id="ARBA00022705"/>
    </source>
</evidence>
<dbReference type="STRING" id="1566387.QV13_26595"/>
<dbReference type="OrthoDB" id="9804983at2"/>
<evidence type="ECO:0000256" key="7">
    <source>
        <dbReference type="ARBA" id="ARBA00034754"/>
    </source>
</evidence>
<dbReference type="Gene3D" id="3.40.50.300">
    <property type="entry name" value="P-loop containing nucleotide triphosphate hydrolases"/>
    <property type="match status" value="1"/>
</dbReference>
<evidence type="ECO:0000259" key="9">
    <source>
        <dbReference type="Pfam" id="PF06144"/>
    </source>
</evidence>
<evidence type="ECO:0000256" key="3">
    <source>
        <dbReference type="ARBA" id="ARBA00022679"/>
    </source>
</evidence>
<evidence type="ECO:0000256" key="8">
    <source>
        <dbReference type="ARBA" id="ARBA00049244"/>
    </source>
</evidence>
<organism evidence="10 11">
    <name type="scientific">Mesorhizobium hungaricum</name>
    <dbReference type="NCBI Taxonomy" id="1566387"/>
    <lineage>
        <taxon>Bacteria</taxon>
        <taxon>Pseudomonadati</taxon>
        <taxon>Pseudomonadota</taxon>
        <taxon>Alphaproteobacteria</taxon>
        <taxon>Hyphomicrobiales</taxon>
        <taxon>Phyllobacteriaceae</taxon>
        <taxon>Mesorhizobium</taxon>
    </lineage>
</organism>
<dbReference type="Gene3D" id="1.20.272.10">
    <property type="match status" value="1"/>
</dbReference>
<protein>
    <recommendedName>
        <fullName evidence="2">DNA polymerase III subunit delta</fullName>
        <ecNumber evidence="1">2.7.7.7</ecNumber>
    </recommendedName>
</protein>
<reference evidence="10 11" key="1">
    <citation type="submission" date="2016-08" db="EMBL/GenBank/DDBJ databases">
        <title>Whole genome sequence of Mesorhizobium sp. strain UASWS1009 isolated from industrial sewage.</title>
        <authorList>
            <person name="Crovadore J."/>
            <person name="Calmin G."/>
            <person name="Chablais R."/>
            <person name="Cochard B."/>
            <person name="Lefort F."/>
        </authorList>
    </citation>
    <scope>NUCLEOTIDE SEQUENCE [LARGE SCALE GENOMIC DNA]</scope>
    <source>
        <strain evidence="10 11">UASWS1009</strain>
    </source>
</reference>
<dbReference type="InterPro" id="IPR008921">
    <property type="entry name" value="DNA_pol3_clamp-load_cplx_C"/>
</dbReference>
<name>A0A1C2DEK3_9HYPH</name>
<dbReference type="Proteomes" id="UP000094412">
    <property type="component" value="Unassembled WGS sequence"/>
</dbReference>
<comment type="caution">
    <text evidence="10">The sequence shown here is derived from an EMBL/GenBank/DDBJ whole genome shotgun (WGS) entry which is preliminary data.</text>
</comment>
<dbReference type="RefSeq" id="WP_024923273.1">
    <property type="nucleotide sequence ID" value="NZ_MDEO01000036.1"/>
</dbReference>
<sequence length="350" mass="37811">MAQKKASEVDSWLARPDARVWLVLIYGPDRGLVAERARAFAVRTGLPLDDPFSVVKLDAGEADRDEGRLLDEARTVPMFSDRRLLWLRNAGAQKGLAEDVKALLAEPPRDAIVLIEAGDLKKGVGLRNIVEAGDGAMALPCYSDEARDIDSVIDDELGKAGMSMTLEARQMLRRNLGGDRLASRGEVAKLTLYALGRGEITLDDVQALTGDVSGQSFDDAVDAVLAGQLDAFDTAFTRQCQAGGQPFLALSGAMRQLQALHAMRGTMDADGRNAAAIVAAHKPPVFFTRRRLVETALQRWTTDALARALTRLQAAILQTRRRSDLAASIARQALLGIAVESARLSNRRAG</sequence>
<keyword evidence="11" id="KW-1185">Reference proteome</keyword>
<dbReference type="SUPFAM" id="SSF48019">
    <property type="entry name" value="post-AAA+ oligomerization domain-like"/>
    <property type="match status" value="1"/>
</dbReference>
<keyword evidence="6" id="KW-0239">DNA-directed DNA polymerase</keyword>
<evidence type="ECO:0000256" key="2">
    <source>
        <dbReference type="ARBA" id="ARBA00017703"/>
    </source>
</evidence>
<dbReference type="EC" id="2.7.7.7" evidence="1"/>
<dbReference type="EMBL" id="MDEO01000036">
    <property type="protein sequence ID" value="OCX13105.1"/>
    <property type="molecule type" value="Genomic_DNA"/>
</dbReference>
<dbReference type="InterPro" id="IPR010372">
    <property type="entry name" value="DNA_pol3_delta_N"/>
</dbReference>
<dbReference type="AlphaFoldDB" id="A0A1C2DEK3"/>
<dbReference type="PANTHER" id="PTHR34388:SF1">
    <property type="entry name" value="DNA POLYMERASE III SUBUNIT DELTA"/>
    <property type="match status" value="1"/>
</dbReference>
<dbReference type="SUPFAM" id="SSF52540">
    <property type="entry name" value="P-loop containing nucleoside triphosphate hydrolases"/>
    <property type="match status" value="1"/>
</dbReference>
<feature type="domain" description="DNA polymerase III delta N-terminal" evidence="9">
    <location>
        <begin position="24"/>
        <end position="117"/>
    </location>
</feature>
<dbReference type="NCBIfam" id="TIGR01128">
    <property type="entry name" value="holA"/>
    <property type="match status" value="1"/>
</dbReference>
<dbReference type="InterPro" id="IPR027417">
    <property type="entry name" value="P-loop_NTPase"/>
</dbReference>
<dbReference type="Gene3D" id="1.10.8.60">
    <property type="match status" value="1"/>
</dbReference>
<dbReference type="PANTHER" id="PTHR34388">
    <property type="entry name" value="DNA POLYMERASE III SUBUNIT DELTA"/>
    <property type="match status" value="1"/>
</dbReference>
<proteinExistence type="inferred from homology"/>
<evidence type="ECO:0000256" key="1">
    <source>
        <dbReference type="ARBA" id="ARBA00012417"/>
    </source>
</evidence>
<evidence type="ECO:0000256" key="4">
    <source>
        <dbReference type="ARBA" id="ARBA00022695"/>
    </source>
</evidence>
<keyword evidence="5" id="KW-0235">DNA replication</keyword>
<keyword evidence="3" id="KW-0808">Transferase</keyword>